<dbReference type="SMART" id="SM00799">
    <property type="entry name" value="DENN"/>
    <property type="match status" value="1"/>
</dbReference>
<dbReference type="OrthoDB" id="6019893at2759"/>
<dbReference type="CDD" id="cd00029">
    <property type="entry name" value="C1"/>
    <property type="match status" value="1"/>
</dbReference>
<feature type="region of interest" description="Disordered" evidence="3">
    <location>
        <begin position="545"/>
        <end position="579"/>
    </location>
</feature>
<evidence type="ECO:0000313" key="7">
    <source>
        <dbReference type="Proteomes" id="UP000726737"/>
    </source>
</evidence>
<feature type="compositionally biased region" description="Low complexity" evidence="3">
    <location>
        <begin position="959"/>
        <end position="972"/>
    </location>
</feature>
<feature type="domain" description="Phorbol-ester/DAG-type" evidence="4">
    <location>
        <begin position="811"/>
        <end position="865"/>
    </location>
</feature>
<dbReference type="Pfam" id="PF02141">
    <property type="entry name" value="DENN"/>
    <property type="match status" value="1"/>
</dbReference>
<accession>A0A9P6Q2Z7</accession>
<keyword evidence="1" id="KW-0479">Metal-binding</keyword>
<feature type="compositionally biased region" description="Polar residues" evidence="3">
    <location>
        <begin position="552"/>
        <end position="572"/>
    </location>
</feature>
<dbReference type="InterPro" id="IPR046349">
    <property type="entry name" value="C1-like_sf"/>
</dbReference>
<comment type="caution">
    <text evidence="6">The sequence shown here is derived from an EMBL/GenBank/DDBJ whole genome shotgun (WGS) entry which is preliminary data.</text>
</comment>
<evidence type="ECO:0000313" key="6">
    <source>
        <dbReference type="EMBL" id="KAG0258686.1"/>
    </source>
</evidence>
<feature type="region of interest" description="Disordered" evidence="3">
    <location>
        <begin position="1"/>
        <end position="39"/>
    </location>
</feature>
<dbReference type="GO" id="GO:0046872">
    <property type="term" value="F:metal ion binding"/>
    <property type="evidence" value="ECO:0007669"/>
    <property type="project" value="UniProtKB-KW"/>
</dbReference>
<proteinExistence type="predicted"/>
<evidence type="ECO:0008006" key="8">
    <source>
        <dbReference type="Google" id="ProtNLM"/>
    </source>
</evidence>
<evidence type="ECO:0000259" key="5">
    <source>
        <dbReference type="PROSITE" id="PS50211"/>
    </source>
</evidence>
<dbReference type="AlphaFoldDB" id="A0A9P6Q2Z7"/>
<evidence type="ECO:0000256" key="2">
    <source>
        <dbReference type="ARBA" id="ARBA00022833"/>
    </source>
</evidence>
<keyword evidence="2" id="KW-0862">Zinc</keyword>
<dbReference type="InterPro" id="IPR001194">
    <property type="entry name" value="cDENN_dom"/>
</dbReference>
<feature type="domain" description="UDENN" evidence="5">
    <location>
        <begin position="165"/>
        <end position="613"/>
    </location>
</feature>
<gene>
    <name evidence="6" type="ORF">BG011_003144</name>
</gene>
<organism evidence="6 7">
    <name type="scientific">Mortierella polycephala</name>
    <dbReference type="NCBI Taxonomy" id="41804"/>
    <lineage>
        <taxon>Eukaryota</taxon>
        <taxon>Fungi</taxon>
        <taxon>Fungi incertae sedis</taxon>
        <taxon>Mucoromycota</taxon>
        <taxon>Mortierellomycotina</taxon>
        <taxon>Mortierellomycetes</taxon>
        <taxon>Mortierellales</taxon>
        <taxon>Mortierellaceae</taxon>
        <taxon>Mortierella</taxon>
    </lineage>
</organism>
<feature type="compositionally biased region" description="Basic and acidic residues" evidence="3">
    <location>
        <begin position="636"/>
        <end position="652"/>
    </location>
</feature>
<feature type="region of interest" description="Disordered" evidence="3">
    <location>
        <begin position="636"/>
        <end position="686"/>
    </location>
</feature>
<dbReference type="GO" id="GO:0032483">
    <property type="term" value="P:regulation of Rab protein signal transduction"/>
    <property type="evidence" value="ECO:0007669"/>
    <property type="project" value="TreeGrafter"/>
</dbReference>
<feature type="region of interest" description="Disordered" evidence="3">
    <location>
        <begin position="959"/>
        <end position="1016"/>
    </location>
</feature>
<dbReference type="EMBL" id="JAAAJA010000210">
    <property type="protein sequence ID" value="KAG0258686.1"/>
    <property type="molecule type" value="Genomic_DNA"/>
</dbReference>
<evidence type="ECO:0000256" key="1">
    <source>
        <dbReference type="ARBA" id="ARBA00022723"/>
    </source>
</evidence>
<dbReference type="Proteomes" id="UP000726737">
    <property type="component" value="Unassembled WGS sequence"/>
</dbReference>
<dbReference type="Gene3D" id="3.40.50.11500">
    <property type="match status" value="1"/>
</dbReference>
<feature type="compositionally biased region" description="Polar residues" evidence="3">
    <location>
        <begin position="1005"/>
        <end position="1016"/>
    </location>
</feature>
<feature type="compositionally biased region" description="Low complexity" evidence="3">
    <location>
        <begin position="984"/>
        <end position="999"/>
    </location>
</feature>
<protein>
    <recommendedName>
        <fullName evidence="8">DENN-domain-containing protein</fullName>
    </recommendedName>
</protein>
<dbReference type="PROSITE" id="PS50081">
    <property type="entry name" value="ZF_DAG_PE_2"/>
    <property type="match status" value="1"/>
</dbReference>
<dbReference type="InterPro" id="IPR002219">
    <property type="entry name" value="PKC_DAG/PE"/>
</dbReference>
<dbReference type="InterPro" id="IPR005112">
    <property type="entry name" value="dDENN_dom"/>
</dbReference>
<sequence length="1127" mass="124367">MPSLDQQEPENIAPRGQTTLRPARAPRRLSTASMIGPPRRTVITGNVSNANGPVLQHKPNYRHVSGGILYKSVQEGMEAGETVGELREETDNGAIGRKGVHKRAGSAFTLQQPVTTLNTTPSHNRPNMSVHDYRNMTFGKNMPMSRNRAKSPVPGSNGSVLHAPAEPTLKQKEVYPGDKVFTPVVTCRYPETDWKDADPFPAFLPMSESEIEYAKAIKAKISVEKRLLKSLQMQLREEKTLGRRARQTQLRREIVDSEEKLSLLEDQMKPWRGLFVEVEDAWIPRSIGLVSAVPYHFLLRDWLLAVVVACSGGVEHPGMSLASLRLESYVKNIIHEVSLPPFGKLEVGITINNRVLYASRPALNSVPIVKNFSLYPLFRCLSAEDIVTIIEVILSEGKVVFVSSYLGMLTLASESILYLLFPFYWQGVYIPILPSSLMTCLQAPVPYIIGIERKSQDPDFPPEDACVVDLDKGVIDVQLAPTQLPPRQRRKLIQSLEQYAPTSAIRRSSTIDNPAHGPPDYVKEAFPYSRLTLFCGVSRAPRWGKRIESSRPHSTVPNGTPSGRASVDQNGSIMGDNRYSGSLRELDSLSSLSSSATKSSLTLDNSQLGMNGQRAQYASENKGGMARSTYDGVHDRDAEWDTKDMKQKRDALSRSNSAQEAGLYSHHNTMDLSKPGPRKGVSSTKTRSAIFETTKRLEGANHYINGNMMPVHPGIRRQNSTHSTHSTHMGSAASGYEGPGLTHRASFTSIDSASSSVFSKSPISAMTSNTMFSINGPSTSTITGVPTCTDDDGLVRDTGETSAMGPITIEGHVLSPVSTPIPLPLLNCRCGICARSLSLHNEVYRCEGCVLYVHAGCVDELLYPCVPRGIDESGVCWSVLQMWAGLMKGYRSGIMPMQQQSQQSMSQQQYQQHMFVHQNGSPRSHGHAKQHSNAGSEGEREGRDRLSWANFQRWTGRSGSISGSNSNLRGSITFSPSSRASTNVEQVHQQQQRSQVSSQPRTRGRSGTQGSAQSDIMSFHRDVFMKGVDKEARPFLSAFTESQAFGQFIQDRVDRSPGDPEIMFFDEVIKAKINRSRFRLGREETKFLDDPSYGVQGTLKAVPPSGDIQAYDNDARRFPTSLDPAYL</sequence>
<dbReference type="PANTHER" id="PTHR12296">
    <property type="entry name" value="DENN DOMAIN-CONTAINING PROTEIN 4"/>
    <property type="match status" value="1"/>
</dbReference>
<dbReference type="InterPro" id="IPR037516">
    <property type="entry name" value="Tripartite_DENN"/>
</dbReference>
<evidence type="ECO:0000259" key="4">
    <source>
        <dbReference type="PROSITE" id="PS50081"/>
    </source>
</evidence>
<dbReference type="PROSITE" id="PS50211">
    <property type="entry name" value="DENN"/>
    <property type="match status" value="1"/>
</dbReference>
<reference evidence="6" key="1">
    <citation type="journal article" date="2020" name="Fungal Divers.">
        <title>Resolving the Mortierellaceae phylogeny through synthesis of multi-gene phylogenetics and phylogenomics.</title>
        <authorList>
            <person name="Vandepol N."/>
            <person name="Liber J."/>
            <person name="Desiro A."/>
            <person name="Na H."/>
            <person name="Kennedy M."/>
            <person name="Barry K."/>
            <person name="Grigoriev I.V."/>
            <person name="Miller A.N."/>
            <person name="O'Donnell K."/>
            <person name="Stajich J.E."/>
            <person name="Bonito G."/>
        </authorList>
    </citation>
    <scope>NUCLEOTIDE SEQUENCE</scope>
    <source>
        <strain evidence="6">KOD948</strain>
    </source>
</reference>
<name>A0A9P6Q2Z7_9FUNG</name>
<dbReference type="SUPFAM" id="SSF57889">
    <property type="entry name" value="Cysteine-rich domain"/>
    <property type="match status" value="1"/>
</dbReference>
<feature type="region of interest" description="Disordered" evidence="3">
    <location>
        <begin position="918"/>
        <end position="943"/>
    </location>
</feature>
<dbReference type="Pfam" id="PF03455">
    <property type="entry name" value="dDENN"/>
    <property type="match status" value="1"/>
</dbReference>
<dbReference type="PANTHER" id="PTHR12296:SF21">
    <property type="entry name" value="DENN DOMAIN-CONTAINING PROTEIN 3"/>
    <property type="match status" value="1"/>
</dbReference>
<dbReference type="InterPro" id="IPR043153">
    <property type="entry name" value="DENN_C"/>
</dbReference>
<dbReference type="GO" id="GO:0031410">
    <property type="term" value="C:cytoplasmic vesicle"/>
    <property type="evidence" value="ECO:0007669"/>
    <property type="project" value="TreeGrafter"/>
</dbReference>
<keyword evidence="7" id="KW-1185">Reference proteome</keyword>
<feature type="compositionally biased region" description="Polar residues" evidence="3">
    <location>
        <begin position="973"/>
        <end position="983"/>
    </location>
</feature>
<evidence type="ECO:0000256" key="3">
    <source>
        <dbReference type="SAM" id="MobiDB-lite"/>
    </source>
</evidence>
<dbReference type="InterPro" id="IPR051696">
    <property type="entry name" value="DENN_Domain_GEFs"/>
</dbReference>